<evidence type="ECO:0000313" key="2">
    <source>
        <dbReference type="Proteomes" id="UP000683360"/>
    </source>
</evidence>
<reference evidence="1" key="1">
    <citation type="submission" date="2021-03" db="EMBL/GenBank/DDBJ databases">
        <authorList>
            <person name="Bekaert M."/>
        </authorList>
    </citation>
    <scope>NUCLEOTIDE SEQUENCE</scope>
</reference>
<name>A0A8S3SJY3_MYTED</name>
<evidence type="ECO:0000313" key="1">
    <source>
        <dbReference type="EMBL" id="CAG2221441.1"/>
    </source>
</evidence>
<comment type="caution">
    <text evidence="1">The sequence shown here is derived from an EMBL/GenBank/DDBJ whole genome shotgun (WGS) entry which is preliminary data.</text>
</comment>
<sequence length="257" mass="29458">MTIEKHESLNFYNYLCQKIGSEEVVKVRRLALVINDIGQNTNRITSGSKGEGLDLKGSDIDVMTIDCNIEVIESEKDFDIKHQKFNTNNKEKIITILTSFYRQGIDCFASSETLQDYRIQSNESTESLTSRNSRLLQQMIPTFCTVRLMLRADRVLGLLFTFLHSSRTGLSRVLFALLISEASLAVADTHLYHNVLGNKHYYFKYMHCLSHLTIGLDIDALSGLLKLASFLYVHKKLRGLIDHNKIYIAEMQRRENV</sequence>
<proteinExistence type="predicted"/>
<dbReference type="Proteomes" id="UP000683360">
    <property type="component" value="Unassembled WGS sequence"/>
</dbReference>
<accession>A0A8S3SJY3</accession>
<protein>
    <submittedName>
        <fullName evidence="1">Uncharacterized protein</fullName>
    </submittedName>
</protein>
<gene>
    <name evidence="1" type="ORF">MEDL_34793</name>
</gene>
<keyword evidence="2" id="KW-1185">Reference proteome</keyword>
<dbReference type="AlphaFoldDB" id="A0A8S3SJY3"/>
<dbReference type="OrthoDB" id="6198281at2759"/>
<dbReference type="EMBL" id="CAJPWZ010001680">
    <property type="protein sequence ID" value="CAG2221441.1"/>
    <property type="molecule type" value="Genomic_DNA"/>
</dbReference>
<organism evidence="1 2">
    <name type="scientific">Mytilus edulis</name>
    <name type="common">Blue mussel</name>
    <dbReference type="NCBI Taxonomy" id="6550"/>
    <lineage>
        <taxon>Eukaryota</taxon>
        <taxon>Metazoa</taxon>
        <taxon>Spiralia</taxon>
        <taxon>Lophotrochozoa</taxon>
        <taxon>Mollusca</taxon>
        <taxon>Bivalvia</taxon>
        <taxon>Autobranchia</taxon>
        <taxon>Pteriomorphia</taxon>
        <taxon>Mytilida</taxon>
        <taxon>Mytiloidea</taxon>
        <taxon>Mytilidae</taxon>
        <taxon>Mytilinae</taxon>
        <taxon>Mytilus</taxon>
    </lineage>
</organism>